<dbReference type="Ensembl" id="ENSECAT00000130732.1">
    <property type="protein sequence ID" value="ENSECAP00000060890.1"/>
    <property type="gene ID" value="ENSECAG00000058632.1"/>
</dbReference>
<keyword evidence="2" id="KW-1185">Reference proteome</keyword>
<evidence type="ECO:0000313" key="1">
    <source>
        <dbReference type="Ensembl" id="ENSECAP00000060890.1"/>
    </source>
</evidence>
<sequence length="104" mass="12310">MHEWFNIWKSSMISHTNKRNNQDHMIISIDAAGAFRKIQHPFVIKTLNKISIEGKYLKIIKAIYDKPTANIILNGEKLKPNPLRQEPDRNAHFHHSYLTQYWKS</sequence>
<evidence type="ECO:0000313" key="2">
    <source>
        <dbReference type="Proteomes" id="UP000002281"/>
    </source>
</evidence>
<proteinExistence type="predicted"/>
<dbReference type="PANTHER" id="PTHR19446">
    <property type="entry name" value="REVERSE TRANSCRIPTASES"/>
    <property type="match status" value="1"/>
</dbReference>
<reference evidence="1" key="3">
    <citation type="submission" date="2025-09" db="UniProtKB">
        <authorList>
            <consortium name="Ensembl"/>
        </authorList>
    </citation>
    <scope>IDENTIFICATION</scope>
    <source>
        <strain evidence="1">Thoroughbred</strain>
    </source>
</reference>
<name>A0A9L0RGF9_HORSE</name>
<protein>
    <recommendedName>
        <fullName evidence="3">Reverse transcriptase domain-containing protein</fullName>
    </recommendedName>
</protein>
<dbReference type="AlphaFoldDB" id="A0A9L0RGF9"/>
<dbReference type="Proteomes" id="UP000002281">
    <property type="component" value="Chromosome 9"/>
</dbReference>
<reference evidence="1" key="2">
    <citation type="submission" date="2025-08" db="UniProtKB">
        <authorList>
            <consortium name="Ensembl"/>
        </authorList>
    </citation>
    <scope>IDENTIFICATION</scope>
    <source>
        <strain evidence="1">Thoroughbred</strain>
    </source>
</reference>
<dbReference type="GeneTree" id="ENSGT00940000153064"/>
<evidence type="ECO:0008006" key="3">
    <source>
        <dbReference type="Google" id="ProtNLM"/>
    </source>
</evidence>
<reference evidence="1 2" key="1">
    <citation type="journal article" date="2009" name="Science">
        <title>Genome sequence, comparative analysis, and population genetics of the domestic horse.</title>
        <authorList>
            <consortium name="Broad Institute Genome Sequencing Platform"/>
            <consortium name="Broad Institute Whole Genome Assembly Team"/>
            <person name="Wade C.M."/>
            <person name="Giulotto E."/>
            <person name="Sigurdsson S."/>
            <person name="Zoli M."/>
            <person name="Gnerre S."/>
            <person name="Imsland F."/>
            <person name="Lear T.L."/>
            <person name="Adelson D.L."/>
            <person name="Bailey E."/>
            <person name="Bellone R.R."/>
            <person name="Bloecker H."/>
            <person name="Distl O."/>
            <person name="Edgar R.C."/>
            <person name="Garber M."/>
            <person name="Leeb T."/>
            <person name="Mauceli E."/>
            <person name="MacLeod J.N."/>
            <person name="Penedo M.C.T."/>
            <person name="Raison J.M."/>
            <person name="Sharpe T."/>
            <person name="Vogel J."/>
            <person name="Andersson L."/>
            <person name="Antczak D.F."/>
            <person name="Biagi T."/>
            <person name="Binns M.M."/>
            <person name="Chowdhary B.P."/>
            <person name="Coleman S.J."/>
            <person name="Della Valle G."/>
            <person name="Fryc S."/>
            <person name="Guerin G."/>
            <person name="Hasegawa T."/>
            <person name="Hill E.W."/>
            <person name="Jurka J."/>
            <person name="Kiialainen A."/>
            <person name="Lindgren G."/>
            <person name="Liu J."/>
            <person name="Magnani E."/>
            <person name="Mickelson J.R."/>
            <person name="Murray J."/>
            <person name="Nergadze S.G."/>
            <person name="Onofrio R."/>
            <person name="Pedroni S."/>
            <person name="Piras M.F."/>
            <person name="Raudsepp T."/>
            <person name="Rocchi M."/>
            <person name="Roeed K.H."/>
            <person name="Ryder O.A."/>
            <person name="Searle S."/>
            <person name="Skow L."/>
            <person name="Swinburne J.E."/>
            <person name="Syvaenen A.C."/>
            <person name="Tozaki T."/>
            <person name="Valberg S.J."/>
            <person name="Vaudin M."/>
            <person name="White J.R."/>
            <person name="Zody M.C."/>
            <person name="Lander E.S."/>
            <person name="Lindblad-Toh K."/>
        </authorList>
    </citation>
    <scope>NUCLEOTIDE SEQUENCE [LARGE SCALE GENOMIC DNA]</scope>
    <source>
        <strain evidence="1 2">Thoroughbred</strain>
    </source>
</reference>
<accession>A0A9L0RGF9</accession>
<organism evidence="1 2">
    <name type="scientific">Equus caballus</name>
    <name type="common">Horse</name>
    <dbReference type="NCBI Taxonomy" id="9796"/>
    <lineage>
        <taxon>Eukaryota</taxon>
        <taxon>Metazoa</taxon>
        <taxon>Chordata</taxon>
        <taxon>Craniata</taxon>
        <taxon>Vertebrata</taxon>
        <taxon>Euteleostomi</taxon>
        <taxon>Mammalia</taxon>
        <taxon>Eutheria</taxon>
        <taxon>Laurasiatheria</taxon>
        <taxon>Perissodactyla</taxon>
        <taxon>Equidae</taxon>
        <taxon>Equus</taxon>
    </lineage>
</organism>